<dbReference type="GO" id="GO:0046872">
    <property type="term" value="F:metal ion binding"/>
    <property type="evidence" value="ECO:0007669"/>
    <property type="project" value="UniProtKB-KW"/>
</dbReference>
<dbReference type="GO" id="GO:0016192">
    <property type="term" value="P:vesicle-mediated transport"/>
    <property type="evidence" value="ECO:0007669"/>
    <property type="project" value="UniProtKB-KW"/>
</dbReference>
<feature type="binding site" evidence="15">
    <location>
        <position position="73"/>
    </location>
    <ligand>
        <name>GTP</name>
        <dbReference type="ChEBI" id="CHEBI:37565"/>
    </ligand>
</feature>
<feature type="binding site" evidence="14">
    <location>
        <position position="130"/>
    </location>
    <ligand>
        <name>GTP</name>
        <dbReference type="ChEBI" id="CHEBI:37565"/>
    </ligand>
</feature>
<evidence type="ECO:0000256" key="4">
    <source>
        <dbReference type="ARBA" id="ARBA00022448"/>
    </source>
</evidence>
<keyword evidence="19" id="KW-1185">Reference proteome</keyword>
<name>A0A4Z1SVG6_GIAMU</name>
<accession>A0A4Z1SVG6</accession>
<dbReference type="FunFam" id="3.40.50.300:FF:000161">
    <property type="entry name" value="Small COPII coat GTPase"/>
    <property type="match status" value="1"/>
</dbReference>
<keyword evidence="4 17" id="KW-0813">Transport</keyword>
<evidence type="ECO:0000313" key="18">
    <source>
        <dbReference type="EMBL" id="TNJ29786.1"/>
    </source>
</evidence>
<evidence type="ECO:0000256" key="13">
    <source>
        <dbReference type="PIRSR" id="PIRSR606687-1"/>
    </source>
</evidence>
<comment type="similarity">
    <text evidence="3 17">Belongs to the small GTPase superfamily. SAR1 family.</text>
</comment>
<dbReference type="OrthoDB" id="2011769at2759"/>
<dbReference type="GO" id="GO:0003924">
    <property type="term" value="F:GTPase activity"/>
    <property type="evidence" value="ECO:0007669"/>
    <property type="project" value="InterPro"/>
</dbReference>
<dbReference type="GO" id="GO:0005789">
    <property type="term" value="C:endoplasmic reticulum membrane"/>
    <property type="evidence" value="ECO:0007669"/>
    <property type="project" value="UniProtKB-SubCell"/>
</dbReference>
<feature type="binding site" evidence="14">
    <location>
        <position position="35"/>
    </location>
    <ligand>
        <name>GTP</name>
        <dbReference type="ChEBI" id="CHEBI:37565"/>
    </ligand>
</feature>
<feature type="binding site" evidence="16">
    <location>
        <position position="51"/>
    </location>
    <ligand>
        <name>Mg(2+)</name>
        <dbReference type="ChEBI" id="CHEBI:18420"/>
    </ligand>
</feature>
<dbReference type="VEuPathDB" id="GiardiaDB:GMRT_11482"/>
<keyword evidence="7 17" id="KW-0256">Endoplasmic reticulum</keyword>
<keyword evidence="12" id="KW-0472">Membrane</keyword>
<gene>
    <name evidence="18" type="ORF">GMRT_11482</name>
</gene>
<dbReference type="PANTHER" id="PTHR45684">
    <property type="entry name" value="RE74312P"/>
    <property type="match status" value="1"/>
</dbReference>
<feature type="binding site" evidence="16">
    <location>
        <position position="34"/>
    </location>
    <ligand>
        <name>Mg(2+)</name>
        <dbReference type="ChEBI" id="CHEBI:18420"/>
    </ligand>
</feature>
<keyword evidence="11 15" id="KW-0342">GTP-binding</keyword>
<evidence type="ECO:0000256" key="17">
    <source>
        <dbReference type="RuleBase" id="RU003926"/>
    </source>
</evidence>
<dbReference type="CDD" id="cd00879">
    <property type="entry name" value="Sar1"/>
    <property type="match status" value="1"/>
</dbReference>
<feature type="binding site" evidence="14">
    <location>
        <position position="129"/>
    </location>
    <ligand>
        <name>GTP</name>
        <dbReference type="ChEBI" id="CHEBI:37565"/>
    </ligand>
</feature>
<evidence type="ECO:0000256" key="8">
    <source>
        <dbReference type="ARBA" id="ARBA00022892"/>
    </source>
</evidence>
<keyword evidence="9 17" id="KW-0653">Protein transport</keyword>
<feature type="binding site" evidence="15">
    <location>
        <begin position="27"/>
        <end position="34"/>
    </location>
    <ligand>
        <name>GTP</name>
        <dbReference type="ChEBI" id="CHEBI:37565"/>
    </ligand>
</feature>
<dbReference type="InterPro" id="IPR006687">
    <property type="entry name" value="Small_GTPase_SAR1"/>
</dbReference>
<reference evidence="18 19" key="1">
    <citation type="submission" date="2019-05" db="EMBL/GenBank/DDBJ databases">
        <title>The compact genome of Giardia muris reveals important steps in the evolution of intestinal protozoan parasites.</title>
        <authorList>
            <person name="Xu F."/>
            <person name="Jimenez-Gonzalez A."/>
            <person name="Einarsson E."/>
            <person name="Astvaldsson A."/>
            <person name="Peirasmaki D."/>
            <person name="Eckmann L."/>
            <person name="Andersson J.O."/>
            <person name="Svard S.G."/>
            <person name="Jerlstrom-Hultqvist J."/>
        </authorList>
    </citation>
    <scope>NUCLEOTIDE SEQUENCE [LARGE SCALE GENOMIC DNA]</scope>
    <source>
        <strain evidence="18 19">Roberts-Thomson</strain>
    </source>
</reference>
<dbReference type="Proteomes" id="UP000315496">
    <property type="component" value="Chromosome 1"/>
</dbReference>
<evidence type="ECO:0000256" key="14">
    <source>
        <dbReference type="PIRSR" id="PIRSR606687-2"/>
    </source>
</evidence>
<feature type="binding site" evidence="14">
    <location>
        <position position="30"/>
    </location>
    <ligand>
        <name>GTP</name>
        <dbReference type="ChEBI" id="CHEBI:37565"/>
    </ligand>
</feature>
<dbReference type="InterPro" id="IPR005225">
    <property type="entry name" value="Small_GTP-bd"/>
</dbReference>
<evidence type="ECO:0000256" key="2">
    <source>
        <dbReference type="ARBA" id="ARBA00004406"/>
    </source>
</evidence>
<evidence type="ECO:0000256" key="5">
    <source>
        <dbReference type="ARBA" id="ARBA00022741"/>
    </source>
</evidence>
<dbReference type="PRINTS" id="PR00328">
    <property type="entry name" value="SAR1GTPBP"/>
</dbReference>
<evidence type="ECO:0000256" key="15">
    <source>
        <dbReference type="PIRSR" id="PIRSR606689-1"/>
    </source>
</evidence>
<dbReference type="SMART" id="SM00178">
    <property type="entry name" value="SAR"/>
    <property type="match status" value="1"/>
</dbReference>
<keyword evidence="10 17" id="KW-0333">Golgi apparatus</keyword>
<feature type="binding site" evidence="15">
    <location>
        <begin position="129"/>
        <end position="132"/>
    </location>
    <ligand>
        <name>GTP</name>
        <dbReference type="ChEBI" id="CHEBI:37565"/>
    </ligand>
</feature>
<evidence type="ECO:0000256" key="16">
    <source>
        <dbReference type="PIRSR" id="PIRSR606689-2"/>
    </source>
</evidence>
<feature type="binding site" evidence="14">
    <location>
        <position position="33"/>
    </location>
    <ligand>
        <name>GTP</name>
        <dbReference type="ChEBI" id="CHEBI:37565"/>
    </ligand>
</feature>
<evidence type="ECO:0000256" key="12">
    <source>
        <dbReference type="ARBA" id="ARBA00023136"/>
    </source>
</evidence>
<dbReference type="GO" id="GO:0000139">
    <property type="term" value="C:Golgi membrane"/>
    <property type="evidence" value="ECO:0007669"/>
    <property type="project" value="UniProtKB-SubCell"/>
</dbReference>
<feature type="binding site" evidence="14">
    <location>
        <position position="32"/>
    </location>
    <ligand>
        <name>GTP</name>
        <dbReference type="ChEBI" id="CHEBI:37565"/>
    </ligand>
</feature>
<feature type="binding site" evidence="13">
    <location>
        <position position="29"/>
    </location>
    <ligand>
        <name>Mg(2+)</name>
        <dbReference type="ChEBI" id="CHEBI:18420"/>
    </ligand>
</feature>
<evidence type="ECO:0000256" key="9">
    <source>
        <dbReference type="ARBA" id="ARBA00022927"/>
    </source>
</evidence>
<evidence type="ECO:0000256" key="7">
    <source>
        <dbReference type="ARBA" id="ARBA00022824"/>
    </source>
</evidence>
<dbReference type="PROSITE" id="PS51422">
    <property type="entry name" value="SAR1"/>
    <property type="match status" value="1"/>
</dbReference>
<dbReference type="Pfam" id="PF00025">
    <property type="entry name" value="Arf"/>
    <property type="match status" value="1"/>
</dbReference>
<feature type="binding site" evidence="14">
    <location>
        <position position="132"/>
    </location>
    <ligand>
        <name>GTP</name>
        <dbReference type="ChEBI" id="CHEBI:37565"/>
    </ligand>
</feature>
<comment type="caution">
    <text evidence="18">The sequence shown here is derived from an EMBL/GenBank/DDBJ whole genome shotgun (WGS) entry which is preliminary data.</text>
</comment>
<keyword evidence="13" id="KW-0460">Magnesium</keyword>
<dbReference type="InterPro" id="IPR006689">
    <property type="entry name" value="Small_GTPase_ARF/SAR"/>
</dbReference>
<dbReference type="AlphaFoldDB" id="A0A4Z1SVG6"/>
<sequence length="191" mass="21094">MGFGDWFRNALAYLGLYRKKATIVFLGLDNAGKSTLLAMLKNASATTVAPTQHPTSQELVMGTVKFKTFDLGGHEVARQLWQSYVANSNGIVFLIDAADPTRFEESRVTLQALLNNKDLAKVPILILGNKVDIPTAVSTEQLIQAFQLQNLITGKSAPTLRADQRPLEVFPCSVVNRFGYADGFKWLTKYI</sequence>
<evidence type="ECO:0000256" key="11">
    <source>
        <dbReference type="ARBA" id="ARBA00023134"/>
    </source>
</evidence>
<dbReference type="SMART" id="SM00177">
    <property type="entry name" value="ARF"/>
    <property type="match status" value="1"/>
</dbReference>
<evidence type="ECO:0000256" key="6">
    <source>
        <dbReference type="ARBA" id="ARBA00022801"/>
    </source>
</evidence>
<keyword evidence="6" id="KW-0378">Hydrolase</keyword>
<dbReference type="SUPFAM" id="SSF52540">
    <property type="entry name" value="P-loop containing nucleoside triphosphate hydrolases"/>
    <property type="match status" value="1"/>
</dbReference>
<organism evidence="18 19">
    <name type="scientific">Giardia muris</name>
    <dbReference type="NCBI Taxonomy" id="5742"/>
    <lineage>
        <taxon>Eukaryota</taxon>
        <taxon>Metamonada</taxon>
        <taxon>Diplomonadida</taxon>
        <taxon>Hexamitidae</taxon>
        <taxon>Giardiinae</taxon>
        <taxon>Giardia</taxon>
    </lineage>
</organism>
<evidence type="ECO:0000256" key="10">
    <source>
        <dbReference type="ARBA" id="ARBA00023034"/>
    </source>
</evidence>
<dbReference type="PROSITE" id="PS51417">
    <property type="entry name" value="ARF"/>
    <property type="match status" value="1"/>
</dbReference>
<dbReference type="NCBIfam" id="TIGR00231">
    <property type="entry name" value="small_GTP"/>
    <property type="match status" value="1"/>
</dbReference>
<evidence type="ECO:0000256" key="3">
    <source>
        <dbReference type="ARBA" id="ARBA00007507"/>
    </source>
</evidence>
<evidence type="ECO:0000313" key="19">
    <source>
        <dbReference type="Proteomes" id="UP000315496"/>
    </source>
</evidence>
<evidence type="ECO:0000256" key="1">
    <source>
        <dbReference type="ARBA" id="ARBA00004395"/>
    </source>
</evidence>
<feature type="binding site" evidence="14">
    <location>
        <position position="174"/>
    </location>
    <ligand>
        <name>GTP</name>
        <dbReference type="ChEBI" id="CHEBI:37565"/>
    </ligand>
</feature>
<keyword evidence="8 17" id="KW-0931">ER-Golgi transport</keyword>
<feature type="binding site" evidence="14">
    <location>
        <position position="175"/>
    </location>
    <ligand>
        <name>GTP</name>
        <dbReference type="ChEBI" id="CHEBI:37565"/>
    </ligand>
</feature>
<protein>
    <submittedName>
        <fullName evidence="18">GTP-binding protein Sar1</fullName>
    </submittedName>
</protein>
<dbReference type="Gene3D" id="3.40.50.300">
    <property type="entry name" value="P-loop containing nucleotide triphosphate hydrolases"/>
    <property type="match status" value="1"/>
</dbReference>
<keyword evidence="13" id="KW-0479">Metal-binding</keyword>
<keyword evidence="5 14" id="KW-0547">Nucleotide-binding</keyword>
<dbReference type="GO" id="GO:0006886">
    <property type="term" value="P:intracellular protein transport"/>
    <property type="evidence" value="ECO:0007669"/>
    <property type="project" value="InterPro"/>
</dbReference>
<dbReference type="InterPro" id="IPR027417">
    <property type="entry name" value="P-loop_NTPase"/>
</dbReference>
<dbReference type="EMBL" id="VDLU01000001">
    <property type="protein sequence ID" value="TNJ29786.1"/>
    <property type="molecule type" value="Genomic_DNA"/>
</dbReference>
<dbReference type="GO" id="GO:0005525">
    <property type="term" value="F:GTP binding"/>
    <property type="evidence" value="ECO:0007669"/>
    <property type="project" value="UniProtKB-KW"/>
</dbReference>
<proteinExistence type="inferred from homology"/>
<comment type="subcellular location">
    <subcellularLocation>
        <location evidence="2">Endoplasmic reticulum membrane</location>
        <topology evidence="2">Peripheral membrane protein</topology>
    </subcellularLocation>
    <subcellularLocation>
        <location evidence="1">Golgi apparatus membrane</location>
        <topology evidence="1">Peripheral membrane protein</topology>
    </subcellularLocation>
</comment>